<evidence type="ECO:0000313" key="3">
    <source>
        <dbReference type="Proteomes" id="UP001206639"/>
    </source>
</evidence>
<evidence type="ECO:0000259" key="1">
    <source>
        <dbReference type="Pfam" id="PF00899"/>
    </source>
</evidence>
<dbReference type="EMBL" id="JAODWD010000003">
    <property type="protein sequence ID" value="MCT7659056.1"/>
    <property type="molecule type" value="Genomic_DNA"/>
</dbReference>
<dbReference type="Gene3D" id="3.40.50.720">
    <property type="entry name" value="NAD(P)-binding Rossmann-like Domain"/>
    <property type="match status" value="1"/>
</dbReference>
<dbReference type="SUPFAM" id="SSF69572">
    <property type="entry name" value="Activating enzymes of the ubiquitin-like proteins"/>
    <property type="match status" value="1"/>
</dbReference>
<protein>
    <submittedName>
        <fullName evidence="2">Rv1355c family protein</fullName>
    </submittedName>
</protein>
<dbReference type="Proteomes" id="UP001206639">
    <property type="component" value="Unassembled WGS sequence"/>
</dbReference>
<dbReference type="InterPro" id="IPR035985">
    <property type="entry name" value="Ubiquitin-activating_enz"/>
</dbReference>
<evidence type="ECO:0000313" key="2">
    <source>
        <dbReference type="EMBL" id="MCT7659056.1"/>
    </source>
</evidence>
<reference evidence="3" key="1">
    <citation type="submission" date="2023-07" db="EMBL/GenBank/DDBJ databases">
        <authorList>
            <person name="Deng Y."/>
            <person name="Zhang Y.-Q."/>
        </authorList>
    </citation>
    <scope>NUCLEOTIDE SEQUENCE [LARGE SCALE GENOMIC DNA]</scope>
    <source>
        <strain evidence="3">CPCC 205710</strain>
    </source>
</reference>
<dbReference type="Pfam" id="PF00899">
    <property type="entry name" value="ThiF"/>
    <property type="match status" value="1"/>
</dbReference>
<dbReference type="Gene3D" id="3.40.109.10">
    <property type="entry name" value="NADH Oxidase"/>
    <property type="match status" value="1"/>
</dbReference>
<dbReference type="NCBIfam" id="NF005901">
    <property type="entry name" value="PRK07877.1"/>
    <property type="match status" value="1"/>
</dbReference>
<dbReference type="PANTHER" id="PTHR43267:SF3">
    <property type="entry name" value="THIF PROTEIN"/>
    <property type="match status" value="1"/>
</dbReference>
<dbReference type="SUPFAM" id="SSF55469">
    <property type="entry name" value="FMN-dependent nitroreductase-like"/>
    <property type="match status" value="1"/>
</dbReference>
<dbReference type="PANTHER" id="PTHR43267">
    <property type="entry name" value="TRNA THREONYLCARBAMOYLADENOSINE DEHYDRATASE"/>
    <property type="match status" value="1"/>
</dbReference>
<dbReference type="CDD" id="cd01483">
    <property type="entry name" value="E1_enzyme_family"/>
    <property type="match status" value="1"/>
</dbReference>
<proteinExistence type="predicted"/>
<organism evidence="2 3">
    <name type="scientific">Mycobacterium deserti</name>
    <dbReference type="NCBI Taxonomy" id="2978347"/>
    <lineage>
        <taxon>Bacteria</taxon>
        <taxon>Bacillati</taxon>
        <taxon>Actinomycetota</taxon>
        <taxon>Actinomycetes</taxon>
        <taxon>Mycobacteriales</taxon>
        <taxon>Mycobacteriaceae</taxon>
        <taxon>Mycobacterium</taxon>
    </lineage>
</organism>
<dbReference type="InterPro" id="IPR000594">
    <property type="entry name" value="ThiF_NAD_FAD-bd"/>
</dbReference>
<gene>
    <name evidence="2" type="ORF">N4S67_11560</name>
</gene>
<accession>A0ABT2MDJ2</accession>
<keyword evidence="3" id="KW-1185">Reference proteome</keyword>
<dbReference type="InterPro" id="IPR000415">
    <property type="entry name" value="Nitroreductase-like"/>
</dbReference>
<name>A0ABT2MDJ2_9MYCO</name>
<dbReference type="RefSeq" id="WP_260993132.1">
    <property type="nucleotide sequence ID" value="NZ_JAODWD010000003.1"/>
</dbReference>
<comment type="caution">
    <text evidence="2">The sequence shown here is derived from an EMBL/GenBank/DDBJ whole genome shotgun (WGS) entry which is preliminary data.</text>
</comment>
<dbReference type="InterPro" id="IPR045886">
    <property type="entry name" value="ThiF/MoeB/HesA"/>
</dbReference>
<sequence length="715" mass="77093">MTQADEVEPFRAVLLSPGDPADDAVLDQLLGDPRIVLVDSREEQLRCLRELRPSPASSLLDEPTRWAYYPWRQSVVGILGPRAYRTVRLDRNRNLITPGEQERLGELRIGVAGLSVGHVIAHALAQQGLCGELRLADFDQLELSNLNRIPATVLEVGVNKAIVAARRIAELDPYIRLEVMTAGVTTGTLDAFLDGLDVVVEECDSMDIKVMVREAARQRRLPVLMCTSDRGLVDVERFDLEPERPILHGLLGGVTSTQLAGLAVKDKIPYMLRHLDAERVSPRLAASFVEVGQTLSSWPQLAGDVVLGAAVMAEAVRRIAVGEAIPSGQARIDIAATLSALQEPAAPSHTEINGSPVEVADEPPNPGGLVEVVAAAATRAPSGGNMQPWSIQTADNEVRISIDTGYTSLMDVGRRGSAVAVGAAVFNARVAAAAHRAVGSVDWLADEPYSQLTAVIRLGGGHDDALEQLYKPMLERTTNRRPGVRQAIGYEVDASLRAAAADEGGRLRLLTADGDLQDVAEVFAAADRVRYLTPALHREMFAELRWPGDEPADCGIDVDSLELDPADVAVLDILRRPEVMAHLEDWDAGVALGNNVREQICNASAIGVITVQGSALLDFARGGAAVEVVWIAAQQRGFAVQPISPAFLHAISDDELSGMSARFAPELRSLRRRFRQLCAIEPDESLVLVLKLSHAGPPSVRSRRRRLHGARSTPG</sequence>
<feature type="domain" description="THIF-type NAD/FAD binding fold" evidence="1">
    <location>
        <begin position="90"/>
        <end position="225"/>
    </location>
</feature>